<comment type="caution">
    <text evidence="2">The sequence shown here is derived from an EMBL/GenBank/DDBJ whole genome shotgun (WGS) entry which is preliminary data.</text>
</comment>
<dbReference type="OrthoDB" id="3102841at2759"/>
<accession>A0A9P5TVT9</accession>
<feature type="non-terminal residue" evidence="2">
    <location>
        <position position="222"/>
    </location>
</feature>
<organism evidence="2 3">
    <name type="scientific">Rhodocollybia butyracea</name>
    <dbReference type="NCBI Taxonomy" id="206335"/>
    <lineage>
        <taxon>Eukaryota</taxon>
        <taxon>Fungi</taxon>
        <taxon>Dikarya</taxon>
        <taxon>Basidiomycota</taxon>
        <taxon>Agaricomycotina</taxon>
        <taxon>Agaricomycetes</taxon>
        <taxon>Agaricomycetidae</taxon>
        <taxon>Agaricales</taxon>
        <taxon>Marasmiineae</taxon>
        <taxon>Omphalotaceae</taxon>
        <taxon>Rhodocollybia</taxon>
    </lineage>
</organism>
<keyword evidence="3" id="KW-1185">Reference proteome</keyword>
<dbReference type="EMBL" id="JADNRY010000857">
    <property type="protein sequence ID" value="KAF9025609.1"/>
    <property type="molecule type" value="Genomic_DNA"/>
</dbReference>
<gene>
    <name evidence="2" type="ORF">BDP27DRAFT_1351644</name>
</gene>
<evidence type="ECO:0000256" key="1">
    <source>
        <dbReference type="SAM" id="MobiDB-lite"/>
    </source>
</evidence>
<evidence type="ECO:0000313" key="2">
    <source>
        <dbReference type="EMBL" id="KAF9025609.1"/>
    </source>
</evidence>
<dbReference type="AlphaFoldDB" id="A0A9P5TVT9"/>
<dbReference type="Proteomes" id="UP000772434">
    <property type="component" value="Unassembled WGS sequence"/>
</dbReference>
<reference evidence="2" key="1">
    <citation type="submission" date="2020-11" db="EMBL/GenBank/DDBJ databases">
        <authorList>
            <consortium name="DOE Joint Genome Institute"/>
            <person name="Ahrendt S."/>
            <person name="Riley R."/>
            <person name="Andreopoulos W."/>
            <person name="Labutti K."/>
            <person name="Pangilinan J."/>
            <person name="Ruiz-Duenas F.J."/>
            <person name="Barrasa J.M."/>
            <person name="Sanchez-Garcia M."/>
            <person name="Camarero S."/>
            <person name="Miyauchi S."/>
            <person name="Serrano A."/>
            <person name="Linde D."/>
            <person name="Babiker R."/>
            <person name="Drula E."/>
            <person name="Ayuso-Fernandez I."/>
            <person name="Pacheco R."/>
            <person name="Padilla G."/>
            <person name="Ferreira P."/>
            <person name="Barriuso J."/>
            <person name="Kellner H."/>
            <person name="Castanera R."/>
            <person name="Alfaro M."/>
            <person name="Ramirez L."/>
            <person name="Pisabarro A.G."/>
            <person name="Kuo A."/>
            <person name="Tritt A."/>
            <person name="Lipzen A."/>
            <person name="He G."/>
            <person name="Yan M."/>
            <person name="Ng V."/>
            <person name="Cullen D."/>
            <person name="Martin F."/>
            <person name="Rosso M.-N."/>
            <person name="Henrissat B."/>
            <person name="Hibbett D."/>
            <person name="Martinez A.T."/>
            <person name="Grigoriev I.V."/>
        </authorList>
    </citation>
    <scope>NUCLEOTIDE SEQUENCE</scope>
    <source>
        <strain evidence="2">AH 40177</strain>
    </source>
</reference>
<feature type="region of interest" description="Disordered" evidence="1">
    <location>
        <begin position="1"/>
        <end position="43"/>
    </location>
</feature>
<name>A0A9P5TVT9_9AGAR</name>
<evidence type="ECO:0000313" key="3">
    <source>
        <dbReference type="Proteomes" id="UP000772434"/>
    </source>
</evidence>
<proteinExistence type="predicted"/>
<protein>
    <submittedName>
        <fullName evidence="2">Uncharacterized protein</fullName>
    </submittedName>
</protein>
<sequence length="222" mass="25556">MSRTSYKADPIEMQSEKSSSVEPESSFEPDQEDQKPHRRSPSPGWLDGWDVFNENNIHSMTGTHSALSMLRKYSMMSFREFEAVVGLPQEADGFAQYTSPEEMERLLERSNLLDEMHRQIKNCLAERDTAVRYANAARLELFRLRQELIVASKALLETTNKLDNPFLQHDVNKLAVGLMEHGRKGSQDREQFEMQARRQKPFPQQSVVQAIAAYPTLKSQLH</sequence>